<dbReference type="PANTHER" id="PTHR23502">
    <property type="entry name" value="MAJOR FACILITATOR SUPERFAMILY"/>
    <property type="match status" value="1"/>
</dbReference>
<evidence type="ECO:0000256" key="1">
    <source>
        <dbReference type="ARBA" id="ARBA00004141"/>
    </source>
</evidence>
<dbReference type="Gene3D" id="1.20.1250.20">
    <property type="entry name" value="MFS general substrate transporter like domains"/>
    <property type="match status" value="1"/>
</dbReference>
<dbReference type="AlphaFoldDB" id="N1QHG2"/>
<sequence>MANEHSPDTHERPWTTSVSNHEATTDLDASSHDCEKAAKVLEAANVTGFTSEEEEEAEEYTVDWDGPTDPANPRNWSPRKKWAIVIKNSALTLCQAMSITMVAPVIPEAMADFGSDNAVIAQLLVSIQVVGVAAGSLVLSPLSERYGRSPLMHATNLAFMIAAIVCALRPSIPVLIVGRLVMGICTISLGGAYIADMMDPEDRGMALNVWNVGPVLAAFWLLICLVLLPETYAPRLLEIKAKRLRKTTGVESYQSSYNKSGQLRTSLLPSLARPWKMLIRCPAAVILSLFGAIAYSYMYFMFSTFTSVFQSTYKFNSGEAGLAYLGFGIGSLTSQVAIHIFGKWQETQRTKTGSTAVQPEHHLPLLQYAGVLMAGGHLCYGWSLEYHQHWTLPIAGTSLSACGIVLVFQAVQAYLVEAYTLYAASAIALSIGVRCVCGLTIPLAAPRLYQELGYGWGNTLLAAFAALMLPVALLLVKHGAKLRERSQFRDSRE</sequence>
<protein>
    <submittedName>
        <fullName evidence="7">MFS general substrate transporter</fullName>
    </submittedName>
</protein>
<evidence type="ECO:0000313" key="7">
    <source>
        <dbReference type="EMBL" id="EMF09454.1"/>
    </source>
</evidence>
<evidence type="ECO:0000256" key="4">
    <source>
        <dbReference type="ARBA" id="ARBA00023136"/>
    </source>
</evidence>
<gene>
    <name evidence="7" type="ORF">SEPMUDRAFT_110938</name>
</gene>
<dbReference type="GeneID" id="27898022"/>
<keyword evidence="4 6" id="KW-0472">Membrane</keyword>
<accession>N1QHG2</accession>
<dbReference type="SUPFAM" id="SSF103473">
    <property type="entry name" value="MFS general substrate transporter"/>
    <property type="match status" value="1"/>
</dbReference>
<feature type="transmembrane region" description="Helical" evidence="6">
    <location>
        <begin position="363"/>
        <end position="384"/>
    </location>
</feature>
<keyword evidence="8" id="KW-1185">Reference proteome</keyword>
<feature type="transmembrane region" description="Helical" evidence="6">
    <location>
        <begin position="151"/>
        <end position="168"/>
    </location>
</feature>
<feature type="transmembrane region" description="Helical" evidence="6">
    <location>
        <begin position="175"/>
        <end position="195"/>
    </location>
</feature>
<dbReference type="STRING" id="692275.N1QHG2"/>
<organism evidence="7 8">
    <name type="scientific">Sphaerulina musiva (strain SO2202)</name>
    <name type="common">Poplar stem canker fungus</name>
    <name type="synonym">Septoria musiva</name>
    <dbReference type="NCBI Taxonomy" id="692275"/>
    <lineage>
        <taxon>Eukaryota</taxon>
        <taxon>Fungi</taxon>
        <taxon>Dikarya</taxon>
        <taxon>Ascomycota</taxon>
        <taxon>Pezizomycotina</taxon>
        <taxon>Dothideomycetes</taxon>
        <taxon>Dothideomycetidae</taxon>
        <taxon>Mycosphaerellales</taxon>
        <taxon>Mycosphaerellaceae</taxon>
        <taxon>Sphaerulina</taxon>
    </lineage>
</organism>
<dbReference type="GO" id="GO:0016020">
    <property type="term" value="C:membrane"/>
    <property type="evidence" value="ECO:0007669"/>
    <property type="project" value="UniProtKB-SubCell"/>
</dbReference>
<name>N1QHG2_SPHMS</name>
<keyword evidence="2 6" id="KW-0812">Transmembrane</keyword>
<feature type="transmembrane region" description="Helical" evidence="6">
    <location>
        <begin position="283"/>
        <end position="302"/>
    </location>
</feature>
<dbReference type="Pfam" id="PF07690">
    <property type="entry name" value="MFS_1"/>
    <property type="match status" value="1"/>
</dbReference>
<dbReference type="InterPro" id="IPR036259">
    <property type="entry name" value="MFS_trans_sf"/>
</dbReference>
<evidence type="ECO:0000256" key="3">
    <source>
        <dbReference type="ARBA" id="ARBA00022989"/>
    </source>
</evidence>
<reference evidence="7 8" key="1">
    <citation type="journal article" date="2012" name="PLoS Pathog.">
        <title>Diverse lifestyles and strategies of plant pathogenesis encoded in the genomes of eighteen Dothideomycetes fungi.</title>
        <authorList>
            <person name="Ohm R.A."/>
            <person name="Feau N."/>
            <person name="Henrissat B."/>
            <person name="Schoch C.L."/>
            <person name="Horwitz B.A."/>
            <person name="Barry K.W."/>
            <person name="Condon B.J."/>
            <person name="Copeland A.C."/>
            <person name="Dhillon B."/>
            <person name="Glaser F."/>
            <person name="Hesse C.N."/>
            <person name="Kosti I."/>
            <person name="LaButti K."/>
            <person name="Lindquist E.A."/>
            <person name="Lucas S."/>
            <person name="Salamov A.A."/>
            <person name="Bradshaw R.E."/>
            <person name="Ciuffetti L."/>
            <person name="Hamelin R.C."/>
            <person name="Kema G.H.J."/>
            <person name="Lawrence C."/>
            <person name="Scott J.A."/>
            <person name="Spatafora J.W."/>
            <person name="Turgeon B.G."/>
            <person name="de Wit P.J.G.M."/>
            <person name="Zhong S."/>
            <person name="Goodwin S.B."/>
            <person name="Grigoriev I.V."/>
        </authorList>
    </citation>
    <scope>NUCLEOTIDE SEQUENCE [LARGE SCALE GENOMIC DNA]</scope>
    <source>
        <strain evidence="7 8">SO2202</strain>
    </source>
</reference>
<evidence type="ECO:0000313" key="8">
    <source>
        <dbReference type="Proteomes" id="UP000016931"/>
    </source>
</evidence>
<dbReference type="RefSeq" id="XP_016757575.1">
    <property type="nucleotide sequence ID" value="XM_016900885.1"/>
</dbReference>
<keyword evidence="3 6" id="KW-1133">Transmembrane helix</keyword>
<feature type="transmembrane region" description="Helical" evidence="6">
    <location>
        <begin position="390"/>
        <end position="408"/>
    </location>
</feature>
<evidence type="ECO:0000256" key="5">
    <source>
        <dbReference type="SAM" id="MobiDB-lite"/>
    </source>
</evidence>
<feature type="transmembrane region" description="Helical" evidence="6">
    <location>
        <begin position="420"/>
        <end position="444"/>
    </location>
</feature>
<comment type="subcellular location">
    <subcellularLocation>
        <location evidence="1">Membrane</location>
        <topology evidence="1">Multi-pass membrane protein</topology>
    </subcellularLocation>
</comment>
<feature type="compositionally biased region" description="Acidic residues" evidence="5">
    <location>
        <begin position="51"/>
        <end position="62"/>
    </location>
</feature>
<proteinExistence type="predicted"/>
<evidence type="ECO:0000256" key="2">
    <source>
        <dbReference type="ARBA" id="ARBA00022692"/>
    </source>
</evidence>
<feature type="region of interest" description="Disordered" evidence="5">
    <location>
        <begin position="49"/>
        <end position="73"/>
    </location>
</feature>
<dbReference type="HOGENOM" id="CLU_008455_1_1_1"/>
<feature type="compositionally biased region" description="Basic and acidic residues" evidence="5">
    <location>
        <begin position="1"/>
        <end position="13"/>
    </location>
</feature>
<dbReference type="InterPro" id="IPR011701">
    <property type="entry name" value="MFS"/>
</dbReference>
<dbReference type="PANTHER" id="PTHR23502:SF163">
    <property type="entry name" value="MAJOR FACILITATOR SUPERFAMILY (MFS) PROFILE DOMAIN-CONTAINING PROTEIN"/>
    <property type="match status" value="1"/>
</dbReference>
<feature type="region of interest" description="Disordered" evidence="5">
    <location>
        <begin position="1"/>
        <end position="32"/>
    </location>
</feature>
<feature type="transmembrane region" description="Helical" evidence="6">
    <location>
        <begin position="118"/>
        <end position="139"/>
    </location>
</feature>
<dbReference type="eggNOG" id="KOG0255">
    <property type="taxonomic scope" value="Eukaryota"/>
</dbReference>
<evidence type="ECO:0000256" key="6">
    <source>
        <dbReference type="SAM" id="Phobius"/>
    </source>
</evidence>
<dbReference type="OrthoDB" id="5296287at2759"/>
<dbReference type="EMBL" id="KB456269">
    <property type="protein sequence ID" value="EMF09454.1"/>
    <property type="molecule type" value="Genomic_DNA"/>
</dbReference>
<feature type="transmembrane region" description="Helical" evidence="6">
    <location>
        <begin position="456"/>
        <end position="476"/>
    </location>
</feature>
<feature type="transmembrane region" description="Helical" evidence="6">
    <location>
        <begin position="215"/>
        <end position="237"/>
    </location>
</feature>
<dbReference type="GO" id="GO:0022857">
    <property type="term" value="F:transmembrane transporter activity"/>
    <property type="evidence" value="ECO:0007669"/>
    <property type="project" value="InterPro"/>
</dbReference>
<dbReference type="Proteomes" id="UP000016931">
    <property type="component" value="Unassembled WGS sequence"/>
</dbReference>
<feature type="transmembrane region" description="Helical" evidence="6">
    <location>
        <begin position="322"/>
        <end position="342"/>
    </location>
</feature>